<dbReference type="RefSeq" id="WP_359206360.1">
    <property type="nucleotide sequence ID" value="NZ_JBEZAM010000012.1"/>
</dbReference>
<protein>
    <submittedName>
        <fullName evidence="1">DUF6213 family protein</fullName>
    </submittedName>
</protein>
<dbReference type="Proteomes" id="UP001551210">
    <property type="component" value="Unassembled WGS sequence"/>
</dbReference>
<evidence type="ECO:0000313" key="1">
    <source>
        <dbReference type="EMBL" id="MEU7293955.1"/>
    </source>
</evidence>
<dbReference type="Pfam" id="PF19719">
    <property type="entry name" value="DUF6213"/>
    <property type="match status" value="1"/>
</dbReference>
<sequence length="84" mass="8854">MNASIPLVSASRGELLIPATKVTDLLRRIAAGWLRATEADGTDLDPATTLALARRLSDLADQIDVECIAVRSPVSEPPTAGQDD</sequence>
<name>A0ABV3CUR3_STREX</name>
<comment type="caution">
    <text evidence="1">The sequence shown here is derived from an EMBL/GenBank/DDBJ whole genome shotgun (WGS) entry which is preliminary data.</text>
</comment>
<dbReference type="InterPro" id="IPR046185">
    <property type="entry name" value="DUF6213"/>
</dbReference>
<evidence type="ECO:0000313" key="2">
    <source>
        <dbReference type="Proteomes" id="UP001551210"/>
    </source>
</evidence>
<reference evidence="1 2" key="1">
    <citation type="submission" date="2024-06" db="EMBL/GenBank/DDBJ databases">
        <title>The Natural Products Discovery Center: Release of the First 8490 Sequenced Strains for Exploring Actinobacteria Biosynthetic Diversity.</title>
        <authorList>
            <person name="Kalkreuter E."/>
            <person name="Kautsar S.A."/>
            <person name="Yang D."/>
            <person name="Bader C.D."/>
            <person name="Teijaro C.N."/>
            <person name="Fluegel L."/>
            <person name="Davis C.M."/>
            <person name="Simpson J.R."/>
            <person name="Lauterbach L."/>
            <person name="Steele A.D."/>
            <person name="Gui C."/>
            <person name="Meng S."/>
            <person name="Li G."/>
            <person name="Viehrig K."/>
            <person name="Ye F."/>
            <person name="Su P."/>
            <person name="Kiefer A.F."/>
            <person name="Nichols A."/>
            <person name="Cepeda A.J."/>
            <person name="Yan W."/>
            <person name="Fan B."/>
            <person name="Jiang Y."/>
            <person name="Adhikari A."/>
            <person name="Zheng C.-J."/>
            <person name="Schuster L."/>
            <person name="Cowan T.M."/>
            <person name="Smanski M.J."/>
            <person name="Chevrette M.G."/>
            <person name="De Carvalho L.P.S."/>
            <person name="Shen B."/>
        </authorList>
    </citation>
    <scope>NUCLEOTIDE SEQUENCE [LARGE SCALE GENOMIC DNA]</scope>
    <source>
        <strain evidence="1 2">NPDC045705</strain>
    </source>
</reference>
<proteinExistence type="predicted"/>
<keyword evidence="2" id="KW-1185">Reference proteome</keyword>
<accession>A0ABV3CUR3</accession>
<gene>
    <name evidence="1" type="ORF">AB0A76_12230</name>
</gene>
<dbReference type="EMBL" id="JBEZAM010000012">
    <property type="protein sequence ID" value="MEU7293955.1"/>
    <property type="molecule type" value="Genomic_DNA"/>
</dbReference>
<organism evidence="1 2">
    <name type="scientific">Streptomyces exfoliatus</name>
    <name type="common">Streptomyces hydrogenans</name>
    <dbReference type="NCBI Taxonomy" id="1905"/>
    <lineage>
        <taxon>Bacteria</taxon>
        <taxon>Bacillati</taxon>
        <taxon>Actinomycetota</taxon>
        <taxon>Actinomycetes</taxon>
        <taxon>Kitasatosporales</taxon>
        <taxon>Streptomycetaceae</taxon>
        <taxon>Streptomyces</taxon>
    </lineage>
</organism>